<evidence type="ECO:0000259" key="2">
    <source>
        <dbReference type="SMART" id="SM00858"/>
    </source>
</evidence>
<dbReference type="OrthoDB" id="2840666at2"/>
<keyword evidence="5" id="KW-1185">Reference proteome</keyword>
<dbReference type="SMART" id="SM00858">
    <property type="entry name" value="SAF"/>
    <property type="match status" value="1"/>
</dbReference>
<feature type="domain" description="SAF" evidence="2">
    <location>
        <begin position="64"/>
        <end position="126"/>
    </location>
</feature>
<dbReference type="Gene3D" id="3.90.1210.10">
    <property type="entry name" value="Antifreeze-like/N-acetylneuraminic acid synthase C-terminal domain"/>
    <property type="match status" value="1"/>
</dbReference>
<evidence type="ECO:0000313" key="5">
    <source>
        <dbReference type="Proteomes" id="UP000029278"/>
    </source>
</evidence>
<dbReference type="Proteomes" id="UP000442469">
    <property type="component" value="Unassembled WGS sequence"/>
</dbReference>
<proteinExistence type="predicted"/>
<evidence type="ECO:0000313" key="6">
    <source>
        <dbReference type="Proteomes" id="UP000442469"/>
    </source>
</evidence>
<evidence type="ECO:0000313" key="4">
    <source>
        <dbReference type="EMBL" id="MUG23443.1"/>
    </source>
</evidence>
<dbReference type="CDD" id="cd11614">
    <property type="entry name" value="SAF_CpaB_FlgA_like"/>
    <property type="match status" value="1"/>
</dbReference>
<dbReference type="EMBL" id="WNZZ01000008">
    <property type="protein sequence ID" value="MUG23443.1"/>
    <property type="molecule type" value="Genomic_DNA"/>
</dbReference>
<gene>
    <name evidence="3" type="ORF">DJ90_4985</name>
    <name evidence="4" type="ORF">GNQ08_13645</name>
</gene>
<dbReference type="PATRIC" id="fig|44252.3.peg.2903"/>
<dbReference type="STRING" id="44252.DJ90_4985"/>
<evidence type="ECO:0000313" key="3">
    <source>
        <dbReference type="EMBL" id="KFN08752.1"/>
    </source>
</evidence>
<dbReference type="HOGENOM" id="CLU_063027_0_0_9"/>
<organism evidence="3 5">
    <name type="scientific">Paenibacillus macerans</name>
    <name type="common">Bacillus macerans</name>
    <dbReference type="NCBI Taxonomy" id="44252"/>
    <lineage>
        <taxon>Bacteria</taxon>
        <taxon>Bacillati</taxon>
        <taxon>Bacillota</taxon>
        <taxon>Bacilli</taxon>
        <taxon>Bacillales</taxon>
        <taxon>Paenibacillaceae</taxon>
        <taxon>Paenibacillus</taxon>
    </lineage>
</organism>
<sequence>MSRLRRKTKQLICAGLAGAAAMGLIFAGYAVHQGKQNQSARLALKQKYETEIERLRKEANRATVRGWVPVSEIRAGHPIKADDMKEVELPADSIPADALKSREDIAGKIAKITLRPFTLLTETLLYKEAPTTDDLRWREMSFVLLPAALKEGDVVDIRIQFPTGQDYILLSKKKIEALATGTVTVTLGEAEILSLSSAIVDAYLHKASIYALTYVEPYLQGKSTPTYPANGAVMQLIKKDPNIVREAENALNAAARERLESDLYSMSPRQAAEFASSRVDAQEALQNETPAEADSFQMK</sequence>
<reference evidence="4 6" key="2">
    <citation type="submission" date="2019-11" db="EMBL/GenBank/DDBJ databases">
        <title>Draft genome sequences of five Paenibacillus species of dairy origin.</title>
        <authorList>
            <person name="Olajide A.M."/>
            <person name="Chen S."/>
            <person name="Lapointe G."/>
        </authorList>
    </citation>
    <scope>NUCLEOTIDE SEQUENCE [LARGE SCALE GENOMIC DNA]</scope>
    <source>
        <strain evidence="4 6">3CT49</strain>
    </source>
</reference>
<dbReference type="GeneID" id="77007337"/>
<dbReference type="AlphaFoldDB" id="A0A090ZDP0"/>
<reference evidence="3 5" key="1">
    <citation type="submission" date="2014-04" db="EMBL/GenBank/DDBJ databases">
        <authorList>
            <person name="Bishop-Lilly K.A."/>
            <person name="Broomall S.M."/>
            <person name="Chain P.S."/>
            <person name="Chertkov O."/>
            <person name="Coyne S.R."/>
            <person name="Daligault H.E."/>
            <person name="Davenport K.W."/>
            <person name="Erkkila T."/>
            <person name="Frey K.G."/>
            <person name="Gibbons H.S."/>
            <person name="Gu W."/>
            <person name="Jaissle J."/>
            <person name="Johnson S.L."/>
            <person name="Koroleva G.I."/>
            <person name="Ladner J.T."/>
            <person name="Lo C.-C."/>
            <person name="Minogue T.D."/>
            <person name="Munk C."/>
            <person name="Palacios G.F."/>
            <person name="Redden C.L."/>
            <person name="Rosenzweig C.N."/>
            <person name="Scholz M.B."/>
            <person name="Teshima H."/>
            <person name="Xu Y."/>
        </authorList>
    </citation>
    <scope>NUCLEOTIDE SEQUENCE [LARGE SCALE GENOMIC DNA]</scope>
    <source>
        <strain evidence="3 5">8244</strain>
    </source>
</reference>
<comment type="caution">
    <text evidence="3">The sequence shown here is derived from an EMBL/GenBank/DDBJ whole genome shotgun (WGS) entry which is preliminary data.</text>
</comment>
<dbReference type="RefSeq" id="WP_036623118.1">
    <property type="nucleotide sequence ID" value="NZ_BOSD01000012.1"/>
</dbReference>
<dbReference type="Proteomes" id="UP000029278">
    <property type="component" value="Unassembled WGS sequence"/>
</dbReference>
<evidence type="ECO:0000256" key="1">
    <source>
        <dbReference type="SAM" id="MobiDB-lite"/>
    </source>
</evidence>
<name>A0A090ZDP0_PAEMA</name>
<dbReference type="EMBL" id="JMQA01000026">
    <property type="protein sequence ID" value="KFN08752.1"/>
    <property type="molecule type" value="Genomic_DNA"/>
</dbReference>
<feature type="region of interest" description="Disordered" evidence="1">
    <location>
        <begin position="274"/>
        <end position="299"/>
    </location>
</feature>
<protein>
    <submittedName>
        <fullName evidence="3">SAF domain protein</fullName>
    </submittedName>
</protein>
<accession>A0A090ZDP0</accession>
<dbReference type="InterPro" id="IPR013974">
    <property type="entry name" value="SAF"/>
</dbReference>